<evidence type="ECO:0000259" key="1">
    <source>
        <dbReference type="Pfam" id="PF00561"/>
    </source>
</evidence>
<dbReference type="EMBL" id="MWQN01000002">
    <property type="protein sequence ID" value="OPC79299.1"/>
    <property type="molecule type" value="Genomic_DNA"/>
</dbReference>
<keyword evidence="2" id="KW-0378">Hydrolase</keyword>
<dbReference type="Pfam" id="PF00561">
    <property type="entry name" value="Abhydrolase_1"/>
    <property type="match status" value="1"/>
</dbReference>
<reference evidence="2 3" key="1">
    <citation type="submission" date="2017-03" db="EMBL/GenBank/DDBJ databases">
        <title>Draft genome sequence of Streptomyces scabrisporus NF3, endophyte isolated from Amphipterygium adstringens.</title>
        <authorList>
            <person name="Vazquez M."/>
            <person name="Ceapa C.D."/>
            <person name="Rodriguez Luna D."/>
            <person name="Sanchez Esquivel S."/>
        </authorList>
    </citation>
    <scope>NUCLEOTIDE SEQUENCE [LARGE SCALE GENOMIC DNA]</scope>
    <source>
        <strain evidence="2 3">NF3</strain>
    </source>
</reference>
<gene>
    <name evidence="2" type="ORF">B4N89_35180</name>
</gene>
<sequence length="259" mass="27824">MTISARTAGYAPVNGIDMYYEEHGVEGAVPPLVLLHGGAQTIDLSFGALLPALAANRRVIGVELQGHGHTADSDREMSLEVFADDVIALLDHLGVDRADLLGYSLGGLTALRAAVRAPERVNRLALLATHCRHDGYFPEISAPEQTSPRLPTEADFKAMVEAYARVAPDPTAFEATLAKLQPVAHGFTEWTDDELRAIAAPTLLVIGDTDFIRVEHAAFMHELIPSSRLAVLPDTTHMGVPGRTGLLLPILDAFLPVRS</sequence>
<dbReference type="Gene3D" id="3.40.50.1820">
    <property type="entry name" value="alpha/beta hydrolase"/>
    <property type="match status" value="1"/>
</dbReference>
<dbReference type="InterPro" id="IPR000073">
    <property type="entry name" value="AB_hydrolase_1"/>
</dbReference>
<proteinExistence type="predicted"/>
<evidence type="ECO:0000313" key="2">
    <source>
        <dbReference type="EMBL" id="OPC79299.1"/>
    </source>
</evidence>
<dbReference type="STRING" id="159449.B4N89_35180"/>
<dbReference type="Proteomes" id="UP000190037">
    <property type="component" value="Unassembled WGS sequence"/>
</dbReference>
<dbReference type="InterPro" id="IPR029058">
    <property type="entry name" value="AB_hydrolase_fold"/>
</dbReference>
<dbReference type="PRINTS" id="PR00111">
    <property type="entry name" value="ABHYDROLASE"/>
</dbReference>
<dbReference type="OrthoDB" id="495620at2"/>
<comment type="caution">
    <text evidence="2">The sequence shown here is derived from an EMBL/GenBank/DDBJ whole genome shotgun (WGS) entry which is preliminary data.</text>
</comment>
<dbReference type="RefSeq" id="WP_078980515.1">
    <property type="nucleotide sequence ID" value="NZ_MWQN01000002.1"/>
</dbReference>
<dbReference type="PANTHER" id="PTHR46331:SF2">
    <property type="entry name" value="VALACYCLOVIR HYDROLASE"/>
    <property type="match status" value="1"/>
</dbReference>
<dbReference type="PANTHER" id="PTHR46331">
    <property type="entry name" value="VALACYCLOVIR HYDROLASE"/>
    <property type="match status" value="1"/>
</dbReference>
<organism evidence="2 3">
    <name type="scientific">Embleya scabrispora</name>
    <dbReference type="NCBI Taxonomy" id="159449"/>
    <lineage>
        <taxon>Bacteria</taxon>
        <taxon>Bacillati</taxon>
        <taxon>Actinomycetota</taxon>
        <taxon>Actinomycetes</taxon>
        <taxon>Kitasatosporales</taxon>
        <taxon>Streptomycetaceae</taxon>
        <taxon>Embleya</taxon>
    </lineage>
</organism>
<dbReference type="AlphaFoldDB" id="A0A1T3NR54"/>
<feature type="domain" description="AB hydrolase-1" evidence="1">
    <location>
        <begin position="30"/>
        <end position="239"/>
    </location>
</feature>
<name>A0A1T3NR54_9ACTN</name>
<dbReference type="SUPFAM" id="SSF53474">
    <property type="entry name" value="alpha/beta-Hydrolases"/>
    <property type="match status" value="1"/>
</dbReference>
<protein>
    <submittedName>
        <fullName evidence="2">Alpha/beta hydrolase</fullName>
    </submittedName>
</protein>
<dbReference type="GO" id="GO:0017171">
    <property type="term" value="F:serine hydrolase activity"/>
    <property type="evidence" value="ECO:0007669"/>
    <property type="project" value="TreeGrafter"/>
</dbReference>
<accession>A0A1T3NR54</accession>
<evidence type="ECO:0000313" key="3">
    <source>
        <dbReference type="Proteomes" id="UP000190037"/>
    </source>
</evidence>
<keyword evidence="3" id="KW-1185">Reference proteome</keyword>